<keyword evidence="2" id="KW-1185">Reference proteome</keyword>
<dbReference type="Proteomes" id="UP000823775">
    <property type="component" value="Unassembled WGS sequence"/>
</dbReference>
<name>A0ABS8TQZ6_DATST</name>
<comment type="caution">
    <text evidence="1">The sequence shown here is derived from an EMBL/GenBank/DDBJ whole genome shotgun (WGS) entry which is preliminary data.</text>
</comment>
<reference evidence="1 2" key="1">
    <citation type="journal article" date="2021" name="BMC Genomics">
        <title>Datura genome reveals duplications of psychoactive alkaloid biosynthetic genes and high mutation rate following tissue culture.</title>
        <authorList>
            <person name="Rajewski A."/>
            <person name="Carter-House D."/>
            <person name="Stajich J."/>
            <person name="Litt A."/>
        </authorList>
    </citation>
    <scope>NUCLEOTIDE SEQUENCE [LARGE SCALE GENOMIC DNA]</scope>
    <source>
        <strain evidence="1">AR-01</strain>
    </source>
</reference>
<gene>
    <name evidence="1" type="ORF">HAX54_014364</name>
</gene>
<sequence length="113" mass="12355">MTSFTAEAHSRGYLLWRNLAKIVSKSCFLMGGKLILKAGLCLGNENEPILEKGALELIRLLLEASSLAHVLLEQLQSEDCTKSGTSKAAAATEKKRQQIAIESCLLLRKPPFV</sequence>
<protein>
    <submittedName>
        <fullName evidence="1">Uncharacterized protein</fullName>
    </submittedName>
</protein>
<proteinExistence type="predicted"/>
<evidence type="ECO:0000313" key="2">
    <source>
        <dbReference type="Proteomes" id="UP000823775"/>
    </source>
</evidence>
<dbReference type="EMBL" id="JACEIK010001892">
    <property type="protein sequence ID" value="MCD7472929.1"/>
    <property type="molecule type" value="Genomic_DNA"/>
</dbReference>
<evidence type="ECO:0000313" key="1">
    <source>
        <dbReference type="EMBL" id="MCD7472929.1"/>
    </source>
</evidence>
<accession>A0ABS8TQZ6</accession>
<organism evidence="1 2">
    <name type="scientific">Datura stramonium</name>
    <name type="common">Jimsonweed</name>
    <name type="synonym">Common thornapple</name>
    <dbReference type="NCBI Taxonomy" id="4076"/>
    <lineage>
        <taxon>Eukaryota</taxon>
        <taxon>Viridiplantae</taxon>
        <taxon>Streptophyta</taxon>
        <taxon>Embryophyta</taxon>
        <taxon>Tracheophyta</taxon>
        <taxon>Spermatophyta</taxon>
        <taxon>Magnoliopsida</taxon>
        <taxon>eudicotyledons</taxon>
        <taxon>Gunneridae</taxon>
        <taxon>Pentapetalae</taxon>
        <taxon>asterids</taxon>
        <taxon>lamiids</taxon>
        <taxon>Solanales</taxon>
        <taxon>Solanaceae</taxon>
        <taxon>Solanoideae</taxon>
        <taxon>Datureae</taxon>
        <taxon>Datura</taxon>
    </lineage>
</organism>